<dbReference type="Gene3D" id="3.10.110.10">
    <property type="entry name" value="Ubiquitin Conjugating Enzyme"/>
    <property type="match status" value="1"/>
</dbReference>
<dbReference type="PANTHER" id="PTHR46116">
    <property type="entry name" value="(E3-INDEPENDENT) E2 UBIQUITIN-CONJUGATING ENZYME"/>
    <property type="match status" value="1"/>
</dbReference>
<keyword evidence="1" id="KW-0808">Transferase</keyword>
<dbReference type="EMBL" id="AWUE01017496">
    <property type="protein sequence ID" value="OMO86892.1"/>
    <property type="molecule type" value="Genomic_DNA"/>
</dbReference>
<evidence type="ECO:0000256" key="1">
    <source>
        <dbReference type="ARBA" id="ARBA00022679"/>
    </source>
</evidence>
<dbReference type="GO" id="GO:0061631">
    <property type="term" value="F:ubiquitin conjugating enzyme activity"/>
    <property type="evidence" value="ECO:0007669"/>
    <property type="project" value="TreeGrafter"/>
</dbReference>
<comment type="caution">
    <text evidence="4">The sequence shown here is derived from an EMBL/GenBank/DDBJ whole genome shotgun (WGS) entry which is preliminary data.</text>
</comment>
<keyword evidence="3" id="KW-0812">Transmembrane</keyword>
<dbReference type="STRING" id="93759.A0A1R3IWD5"/>
<evidence type="ECO:0000313" key="4">
    <source>
        <dbReference type="EMBL" id="OMO86892.1"/>
    </source>
</evidence>
<accession>A0A1R3IWD5</accession>
<sequence length="220" mass="25355">MESRSSILRDRALLGLEQFDFVTDFSDHRYRGKVKLTNKGLVLNEKPVYNEPVVSFRYKTWEGYNEDAFVLSCKTMLFLLQKPPKNFEALIVGHFRQNAVMILRACVAYKEDRVRIGFFNGDDDYDAPVSKKVSIRSFFFGQYQVSGRFKESIYKIYPKLFNAFSAIAAPNLQSMPEELETQMPEMPENSGVLKRIFCFSIFISAILVCFVAIYISYAGC</sequence>
<evidence type="ECO:0000256" key="3">
    <source>
        <dbReference type="SAM" id="Phobius"/>
    </source>
</evidence>
<feature type="transmembrane region" description="Helical" evidence="3">
    <location>
        <begin position="196"/>
        <end position="217"/>
    </location>
</feature>
<dbReference type="Proteomes" id="UP000187203">
    <property type="component" value="Unassembled WGS sequence"/>
</dbReference>
<dbReference type="PANTHER" id="PTHR46116:SF19">
    <property type="entry name" value="UBIQUITIN-CONJUGATING ENZYME FAMILY PROTEIN"/>
    <property type="match status" value="1"/>
</dbReference>
<dbReference type="InterPro" id="IPR016135">
    <property type="entry name" value="UBQ-conjugating_enzyme/RWD"/>
</dbReference>
<protein>
    <submittedName>
        <fullName evidence="4">Ubiquitin-conjugating enzyme/RWD-like protein</fullName>
    </submittedName>
</protein>
<proteinExistence type="predicted"/>
<name>A0A1R3IWD5_9ROSI</name>
<keyword evidence="2" id="KW-0833">Ubl conjugation pathway</keyword>
<keyword evidence="5" id="KW-1185">Reference proteome</keyword>
<keyword evidence="3" id="KW-0472">Membrane</keyword>
<gene>
    <name evidence="4" type="ORF">COLO4_20885</name>
</gene>
<organism evidence="4 5">
    <name type="scientific">Corchorus olitorius</name>
    <dbReference type="NCBI Taxonomy" id="93759"/>
    <lineage>
        <taxon>Eukaryota</taxon>
        <taxon>Viridiplantae</taxon>
        <taxon>Streptophyta</taxon>
        <taxon>Embryophyta</taxon>
        <taxon>Tracheophyta</taxon>
        <taxon>Spermatophyta</taxon>
        <taxon>Magnoliopsida</taxon>
        <taxon>eudicotyledons</taxon>
        <taxon>Gunneridae</taxon>
        <taxon>Pentapetalae</taxon>
        <taxon>rosids</taxon>
        <taxon>malvids</taxon>
        <taxon>Malvales</taxon>
        <taxon>Malvaceae</taxon>
        <taxon>Grewioideae</taxon>
        <taxon>Apeibeae</taxon>
        <taxon>Corchorus</taxon>
    </lineage>
</organism>
<dbReference type="AlphaFoldDB" id="A0A1R3IWD5"/>
<reference evidence="5" key="1">
    <citation type="submission" date="2013-09" db="EMBL/GenBank/DDBJ databases">
        <title>Corchorus olitorius genome sequencing.</title>
        <authorList>
            <person name="Alam M."/>
            <person name="Haque M.S."/>
            <person name="Islam M.S."/>
            <person name="Emdad E.M."/>
            <person name="Islam M.M."/>
            <person name="Ahmed B."/>
            <person name="Halim A."/>
            <person name="Hossen Q.M.M."/>
            <person name="Hossain M.Z."/>
            <person name="Ahmed R."/>
            <person name="Khan M.M."/>
            <person name="Islam R."/>
            <person name="Rashid M.M."/>
            <person name="Khan S.A."/>
            <person name="Rahman M.S."/>
            <person name="Alam M."/>
            <person name="Yahiya A.S."/>
            <person name="Khan M.S."/>
            <person name="Azam M.S."/>
            <person name="Haque T."/>
            <person name="Lashkar M.Z.H."/>
            <person name="Akhand A.I."/>
            <person name="Morshed G."/>
            <person name="Roy S."/>
            <person name="Uddin K.S."/>
            <person name="Rabeya T."/>
            <person name="Hossain A.S."/>
            <person name="Chowdhury A."/>
            <person name="Snigdha A.R."/>
            <person name="Mortoza M.S."/>
            <person name="Matin S.A."/>
            <person name="Hoque S.M.E."/>
            <person name="Islam M.K."/>
            <person name="Roy D.K."/>
            <person name="Haider R."/>
            <person name="Moosa M.M."/>
            <person name="Elias S.M."/>
            <person name="Hasan A.M."/>
            <person name="Jahan S."/>
            <person name="Shafiuddin M."/>
            <person name="Mahmood N."/>
            <person name="Shommy N.S."/>
        </authorList>
    </citation>
    <scope>NUCLEOTIDE SEQUENCE [LARGE SCALE GENOMIC DNA]</scope>
    <source>
        <strain evidence="5">cv. O-4</strain>
    </source>
</reference>
<evidence type="ECO:0000313" key="5">
    <source>
        <dbReference type="Proteomes" id="UP000187203"/>
    </source>
</evidence>
<keyword evidence="3" id="KW-1133">Transmembrane helix</keyword>
<evidence type="ECO:0000256" key="2">
    <source>
        <dbReference type="ARBA" id="ARBA00022786"/>
    </source>
</evidence>
<dbReference type="OrthoDB" id="47801at2759"/>